<keyword evidence="1" id="KW-0812">Transmembrane</keyword>
<evidence type="ECO:0000313" key="3">
    <source>
        <dbReference type="Proteomes" id="UP000787672"/>
    </source>
</evidence>
<protein>
    <submittedName>
        <fullName evidence="2">DUF4956 domain-containing protein</fullName>
    </submittedName>
</protein>
<name>A0ABS6F8Z6_9FIRM</name>
<sequence length="204" mass="21952">MSAGGLLVRLSAALILAGVMMVVYRLCHDSLSYSRKFNVTLMMLTLSSTVLLVLIQSKPVYSLGALGALSICRIRTNTRDPRDLGFVFWSLSIGISAALGSFAVGMAGTAVMGLVMLTLGRADRKRAALTMVVRGRKEKIGDVQAVFSGLSGSTVQSKNVFSDSFELVYRLSVPREEEEKLLLLFNDMEGVDGVNVLAPQTQVA</sequence>
<dbReference type="Pfam" id="PF16316">
    <property type="entry name" value="DUF4956"/>
    <property type="match status" value="1"/>
</dbReference>
<keyword evidence="3" id="KW-1185">Reference proteome</keyword>
<evidence type="ECO:0000256" key="1">
    <source>
        <dbReference type="SAM" id="Phobius"/>
    </source>
</evidence>
<reference evidence="2 3" key="1">
    <citation type="submission" date="2021-06" db="EMBL/GenBank/DDBJ databases">
        <authorList>
            <person name="Sun Q."/>
            <person name="Li D."/>
        </authorList>
    </citation>
    <scope>NUCLEOTIDE SEQUENCE [LARGE SCALE GENOMIC DNA]</scope>
    <source>
        <strain evidence="2 3">MSJ-2</strain>
    </source>
</reference>
<dbReference type="EMBL" id="JAHLQN010000001">
    <property type="protein sequence ID" value="MBU5626766.1"/>
    <property type="molecule type" value="Genomic_DNA"/>
</dbReference>
<proteinExistence type="predicted"/>
<comment type="caution">
    <text evidence="2">The sequence shown here is derived from an EMBL/GenBank/DDBJ whole genome shotgun (WGS) entry which is preliminary data.</text>
</comment>
<keyword evidence="1" id="KW-1133">Transmembrane helix</keyword>
<gene>
    <name evidence="2" type="ORF">KQI82_07540</name>
</gene>
<feature type="transmembrane region" description="Helical" evidence="1">
    <location>
        <begin position="39"/>
        <end position="57"/>
    </location>
</feature>
<evidence type="ECO:0000313" key="2">
    <source>
        <dbReference type="EMBL" id="MBU5626766.1"/>
    </source>
</evidence>
<feature type="transmembrane region" description="Helical" evidence="1">
    <location>
        <begin position="6"/>
        <end position="27"/>
    </location>
</feature>
<accession>A0ABS6F8Z6</accession>
<organism evidence="2 3">
    <name type="scientific">Dysosmobacter acutus</name>
    <dbReference type="NCBI Taxonomy" id="2841504"/>
    <lineage>
        <taxon>Bacteria</taxon>
        <taxon>Bacillati</taxon>
        <taxon>Bacillota</taxon>
        <taxon>Clostridia</taxon>
        <taxon>Eubacteriales</taxon>
        <taxon>Oscillospiraceae</taxon>
        <taxon>Dysosmobacter</taxon>
    </lineage>
</organism>
<feature type="transmembrane region" description="Helical" evidence="1">
    <location>
        <begin position="86"/>
        <end position="119"/>
    </location>
</feature>
<keyword evidence="1" id="KW-0472">Membrane</keyword>
<dbReference type="Proteomes" id="UP000787672">
    <property type="component" value="Unassembled WGS sequence"/>
</dbReference>
<dbReference type="InterPro" id="IPR032531">
    <property type="entry name" value="DUF4956"/>
</dbReference>